<dbReference type="EMBL" id="JTDN01000001">
    <property type="protein sequence ID" value="KHL25229.1"/>
    <property type="molecule type" value="Genomic_DNA"/>
</dbReference>
<dbReference type="OrthoDB" id="7186822at2"/>
<evidence type="ECO:0000313" key="2">
    <source>
        <dbReference type="Proteomes" id="UP000030988"/>
    </source>
</evidence>
<protein>
    <submittedName>
        <fullName evidence="1">Uncharacterized protein</fullName>
    </submittedName>
</protein>
<dbReference type="Proteomes" id="UP000030988">
    <property type="component" value="Unassembled WGS sequence"/>
</dbReference>
<dbReference type="STRING" id="1572751.PK98_00175"/>
<gene>
    <name evidence="1" type="ORF">PK98_00175</name>
</gene>
<name>A0A0B2BV03_9SPHN</name>
<dbReference type="AlphaFoldDB" id="A0A0B2BV03"/>
<sequence length="201" mass="20669">MKSVINPISLAQLTMGPAGWAALATRTLFSAIGQQVIQNLGQQLGLPQSVIDVAHSAFSGSFGGGALAGGTIGQAVQSLAQQFNLPATDAGNLERNANDAARQMTDSVLQNIRENGSGDDYAAAVKGKSRLVALAMAMGAVMDDKMDRMIELGEKLDGAKKTGSLSAEMQGLGQEMNMVSNALASTIKSIGESATTLARKG</sequence>
<reference evidence="1 2" key="1">
    <citation type="submission" date="2014-11" db="EMBL/GenBank/DDBJ databases">
        <title>Draft genome sequence of Kirrobacter mercurialis.</title>
        <authorList>
            <person name="Coil D.A."/>
            <person name="Eisen J.A."/>
        </authorList>
    </citation>
    <scope>NUCLEOTIDE SEQUENCE [LARGE SCALE GENOMIC DNA]</scope>
    <source>
        <strain evidence="1 2">Coronado</strain>
    </source>
</reference>
<organism evidence="1 2">
    <name type="scientific">Croceibacterium mercuriale</name>
    <dbReference type="NCBI Taxonomy" id="1572751"/>
    <lineage>
        <taxon>Bacteria</taxon>
        <taxon>Pseudomonadati</taxon>
        <taxon>Pseudomonadota</taxon>
        <taxon>Alphaproteobacteria</taxon>
        <taxon>Sphingomonadales</taxon>
        <taxon>Erythrobacteraceae</taxon>
        <taxon>Croceibacterium</taxon>
    </lineage>
</organism>
<proteinExistence type="predicted"/>
<dbReference type="RefSeq" id="WP_039093483.1">
    <property type="nucleotide sequence ID" value="NZ_JTDN01000001.1"/>
</dbReference>
<keyword evidence="2" id="KW-1185">Reference proteome</keyword>
<accession>A0A0B2BV03</accession>
<evidence type="ECO:0000313" key="1">
    <source>
        <dbReference type="EMBL" id="KHL25229.1"/>
    </source>
</evidence>
<comment type="caution">
    <text evidence="1">The sequence shown here is derived from an EMBL/GenBank/DDBJ whole genome shotgun (WGS) entry which is preliminary data.</text>
</comment>